<evidence type="ECO:0000259" key="3">
    <source>
        <dbReference type="Pfam" id="PF25018"/>
    </source>
</evidence>
<dbReference type="PANTHER" id="PTHR10997:SF9">
    <property type="entry name" value="IMPORTIN-9"/>
    <property type="match status" value="1"/>
</dbReference>
<dbReference type="GO" id="GO:0005635">
    <property type="term" value="C:nuclear envelope"/>
    <property type="evidence" value="ECO:0007669"/>
    <property type="project" value="TreeGrafter"/>
</dbReference>
<dbReference type="RefSeq" id="XP_044548882.1">
    <property type="nucleotide sequence ID" value="XM_044694191.1"/>
</dbReference>
<evidence type="ECO:0000313" key="5">
    <source>
        <dbReference type="Proteomes" id="UP000816034"/>
    </source>
</evidence>
<dbReference type="PANTHER" id="PTHR10997">
    <property type="entry name" value="IMPORTIN-7, 8, 11"/>
    <property type="match status" value="1"/>
</dbReference>
<dbReference type="AlphaFoldDB" id="A0AA88GS81"/>
<comment type="caution">
    <text evidence="4">The sequence shown here is derived from an EMBL/GenBank/DDBJ whole genome shotgun (WGS) entry which is preliminary data.</text>
</comment>
<evidence type="ECO:0000256" key="2">
    <source>
        <dbReference type="SAM" id="MobiDB-lite"/>
    </source>
</evidence>
<dbReference type="Proteomes" id="UP000816034">
    <property type="component" value="Unassembled WGS sequence"/>
</dbReference>
<feature type="domain" description="Importin-9 central HEAT repeats" evidence="3">
    <location>
        <begin position="130"/>
        <end position="294"/>
    </location>
</feature>
<gene>
    <name evidence="4" type="ORF">C9374_004540</name>
</gene>
<dbReference type="InterPro" id="IPR011989">
    <property type="entry name" value="ARM-like"/>
</dbReference>
<proteinExistence type="predicted"/>
<evidence type="ECO:0000313" key="4">
    <source>
        <dbReference type="EMBL" id="KAG2383203.1"/>
    </source>
</evidence>
<protein>
    <recommendedName>
        <fullName evidence="3">Importin-9 central HEAT repeats domain-containing protein</fullName>
    </recommendedName>
</protein>
<keyword evidence="1" id="KW-0813">Transport</keyword>
<keyword evidence="5" id="KW-1185">Reference proteome</keyword>
<dbReference type="GO" id="GO:0006606">
    <property type="term" value="P:protein import into nucleus"/>
    <property type="evidence" value="ECO:0007669"/>
    <property type="project" value="TreeGrafter"/>
</dbReference>
<sequence length="803" mass="90524">MLSSVIGQTLNLILGEISKPITNVNSDCSFKMECVKTMNILVKEFGKSLQDAVIHVLQSTCSSLGSEYEIYFKHAILSPNESGIATSQIAEKFDTEGESINFTTVICQQIELLATIVCNRQLSKILSANKNNLVQLTYLLLGYCQLPQHLMELWEENPEQFVSEEDNQFSSYSIRTACLKLLEDFNETYDTMAIESLLDAYNKRMQESQSLYLQNPNGSTWWKLREASLMSISSFTEFRDHIEDNPKTFDLVSLIAQLVGNDLKVSSDHLPFLKSRAIQCSSYFLNQISNSKLFTVNLGMIKELFITYVNHMTENQPIPIRLYSCQATARVFCLEKELLGTLLSSFGLSRDELLHGILASMCKLVNDIGDEPMYIPLESIAVFVNFLPQVVIPHSETVISIMLTQLNKFSNDRTIASDIINVFDKLAEIPETEAQLVNNVVPKISQILTSSATATTPDFIENLLDLSRTIIIHAKKEDILTVLNILYPSLMNLGFSNDEPAWIQKITELSSFQFLLEYIGRLLQPNFNDSAAFGVGELVTEIFAKLGPALNMDIIGQIIKACVLKLSISNDLLFIQSIVFIFAKLFHHQDIVQMFSLLESITNVKDYENGLTCVLSKWAYNQQFFFGLYKLKVTSTALAKVLQTGDARLTSVNVAMEVKESTTGYRTRSKKIKERQVPFVLYAFMLLIDAYIRALEAKEEEKNEATFEGMMYGGGFDDEDPFVPQDEYLNQLAQGGGDFSDDEGDEDDTLSSKDPINNVDLETTLPEVMKELCSVNQQVLTHLEKILTDKQKQALQQMLNPQQ</sequence>
<keyword evidence="1" id="KW-0653">Protein transport</keyword>
<dbReference type="GeneID" id="68096995"/>
<evidence type="ECO:0000256" key="1">
    <source>
        <dbReference type="ARBA" id="ARBA00022927"/>
    </source>
</evidence>
<feature type="region of interest" description="Disordered" evidence="2">
    <location>
        <begin position="733"/>
        <end position="758"/>
    </location>
</feature>
<accession>A0AA88GS81</accession>
<feature type="compositionally biased region" description="Acidic residues" evidence="2">
    <location>
        <begin position="739"/>
        <end position="749"/>
    </location>
</feature>
<dbReference type="GO" id="GO:0005829">
    <property type="term" value="C:cytosol"/>
    <property type="evidence" value="ECO:0007669"/>
    <property type="project" value="TreeGrafter"/>
</dbReference>
<organism evidence="4 5">
    <name type="scientific">Naegleria lovaniensis</name>
    <name type="common">Amoeba</name>
    <dbReference type="NCBI Taxonomy" id="51637"/>
    <lineage>
        <taxon>Eukaryota</taxon>
        <taxon>Discoba</taxon>
        <taxon>Heterolobosea</taxon>
        <taxon>Tetramitia</taxon>
        <taxon>Eutetramitia</taxon>
        <taxon>Vahlkampfiidae</taxon>
        <taxon>Naegleria</taxon>
    </lineage>
</organism>
<dbReference type="InterPro" id="IPR056840">
    <property type="entry name" value="HEAT_IPO9_central"/>
</dbReference>
<dbReference type="SUPFAM" id="SSF48371">
    <property type="entry name" value="ARM repeat"/>
    <property type="match status" value="1"/>
</dbReference>
<name>A0AA88GS81_NAELO</name>
<dbReference type="EMBL" id="PYSW02000021">
    <property type="protein sequence ID" value="KAG2383203.1"/>
    <property type="molecule type" value="Genomic_DNA"/>
</dbReference>
<dbReference type="Gene3D" id="1.25.10.10">
    <property type="entry name" value="Leucine-rich Repeat Variant"/>
    <property type="match status" value="1"/>
</dbReference>
<dbReference type="InterPro" id="IPR016024">
    <property type="entry name" value="ARM-type_fold"/>
</dbReference>
<dbReference type="Pfam" id="PF25018">
    <property type="entry name" value="HEAT_IPO9_c"/>
    <property type="match status" value="1"/>
</dbReference>
<reference evidence="4 5" key="1">
    <citation type="journal article" date="2018" name="BMC Genomics">
        <title>The genome of Naegleria lovaniensis, the basis for a comparative approach to unravel pathogenicity factors of the human pathogenic amoeba N. fowleri.</title>
        <authorList>
            <person name="Liechti N."/>
            <person name="Schurch N."/>
            <person name="Bruggmann R."/>
            <person name="Wittwer M."/>
        </authorList>
    </citation>
    <scope>NUCLEOTIDE SEQUENCE [LARGE SCALE GENOMIC DNA]</scope>
    <source>
        <strain evidence="4 5">ATCC 30569</strain>
    </source>
</reference>